<dbReference type="Proteomes" id="UP000597617">
    <property type="component" value="Unassembled WGS sequence"/>
</dbReference>
<name>A0ABS0IM16_9BACT</name>
<proteinExistence type="predicted"/>
<organism evidence="1 2">
    <name type="scientific">Hymenobacter jeongseonensis</name>
    <dbReference type="NCBI Taxonomy" id="2791027"/>
    <lineage>
        <taxon>Bacteria</taxon>
        <taxon>Pseudomonadati</taxon>
        <taxon>Bacteroidota</taxon>
        <taxon>Cytophagia</taxon>
        <taxon>Cytophagales</taxon>
        <taxon>Hymenobacteraceae</taxon>
        <taxon>Hymenobacter</taxon>
    </lineage>
</organism>
<evidence type="ECO:0000313" key="2">
    <source>
        <dbReference type="Proteomes" id="UP000597617"/>
    </source>
</evidence>
<dbReference type="EMBL" id="JADQDQ010000012">
    <property type="protein sequence ID" value="MBF9239418.1"/>
    <property type="molecule type" value="Genomic_DNA"/>
</dbReference>
<evidence type="ECO:0008006" key="3">
    <source>
        <dbReference type="Google" id="ProtNLM"/>
    </source>
</evidence>
<sequence length="488" mass="55891">MPQSTSTRNQKKSITLFLPANLNINALNVTLTGRPGVSALTKGVCYLYHYILKQSCNSHKEVEFEPSFVQVPCWVLRSLLGNSYVETIELLLHAGYLERLDVNPDGEHIPGGYHRPPVCRDRAAKRFRIPSVLRGEERQYVRKEEKVGKAILNKFKALSAPKGLIPCDPEREHVRRMMQQIVLLDSLECREVVERLAAEQRISHPAALYFDLFNHSPFRLVVIDIFGGRAHSEVVNSPKPLRPSMRFRDRLDDQLVEIDLVNSQPALFASITPALINRFAPECAAAIPLFKAVKHKEDYQRYQRLCFDGGFYEYLQTEFNRAYEGKLLKPLTRDDAKNIFYVAAFSNYCFLAHQHEATWEKKRDDAIQWGEPDEVLRQAEDTLHAVRSYQLLERLFPSLVELFAQLKQLDWTALGCEKKHAANCLLVQRIESGLIFNVLVKALLAAGIEYVVTLHDALFLREVDAVKARKIVKEELNKLSLKLKLKAK</sequence>
<gene>
    <name evidence="1" type="ORF">I2I05_18645</name>
</gene>
<keyword evidence="2" id="KW-1185">Reference proteome</keyword>
<evidence type="ECO:0000313" key="1">
    <source>
        <dbReference type="EMBL" id="MBF9239418.1"/>
    </source>
</evidence>
<dbReference type="RefSeq" id="WP_196283766.1">
    <property type="nucleotide sequence ID" value="NZ_JADQDQ010000012.1"/>
</dbReference>
<protein>
    <recommendedName>
        <fullName evidence="3">DNA-directed DNA polymerase family A palm domain-containing protein</fullName>
    </recommendedName>
</protein>
<comment type="caution">
    <text evidence="1">The sequence shown here is derived from an EMBL/GenBank/DDBJ whole genome shotgun (WGS) entry which is preliminary data.</text>
</comment>
<accession>A0ABS0IM16</accession>
<reference evidence="1 2" key="1">
    <citation type="submission" date="2020-11" db="EMBL/GenBank/DDBJ databases">
        <authorList>
            <person name="Kim M.K."/>
        </authorList>
    </citation>
    <scope>NUCLEOTIDE SEQUENCE [LARGE SCALE GENOMIC DNA]</scope>
    <source>
        <strain evidence="1 2">BT683</strain>
    </source>
</reference>